<keyword evidence="3" id="KW-0862">Zinc</keyword>
<dbReference type="InterPro" id="IPR013083">
    <property type="entry name" value="Znf_RING/FYVE/PHD"/>
</dbReference>
<dbReference type="Gene3D" id="3.30.40.10">
    <property type="entry name" value="Zinc/RING finger domain, C3HC4 (zinc finger)"/>
    <property type="match status" value="1"/>
</dbReference>
<dbReference type="InterPro" id="IPR019787">
    <property type="entry name" value="Znf_PHD-finger"/>
</dbReference>
<dbReference type="InterPro" id="IPR001965">
    <property type="entry name" value="Znf_PHD"/>
</dbReference>
<proteinExistence type="predicted"/>
<dbReference type="SUPFAM" id="SSF57903">
    <property type="entry name" value="FYVE/PHD zinc finger"/>
    <property type="match status" value="1"/>
</dbReference>
<keyword evidence="6" id="KW-1185">Reference proteome</keyword>
<dbReference type="InterPro" id="IPR011011">
    <property type="entry name" value="Znf_FYVE_PHD"/>
</dbReference>
<dbReference type="KEGG" id="aali:118467955"/>
<keyword evidence="1" id="KW-0479">Metal-binding</keyword>
<name>A0A182FBQ5_ANOAL</name>
<dbReference type="VEuPathDB" id="VectorBase:AALB20_026804"/>
<keyword evidence="2" id="KW-0863">Zinc-finger</keyword>
<dbReference type="GeneID" id="118467955"/>
<evidence type="ECO:0000313" key="6">
    <source>
        <dbReference type="Proteomes" id="UP000069272"/>
    </source>
</evidence>
<dbReference type="GO" id="GO:0008270">
    <property type="term" value="F:zinc ion binding"/>
    <property type="evidence" value="ECO:0007669"/>
    <property type="project" value="UniProtKB-KW"/>
</dbReference>
<dbReference type="STRING" id="7167.A0A182FBQ5"/>
<dbReference type="EnsemblMetazoa" id="AALB003939-RA">
    <property type="protein sequence ID" value="AALB003939-PA"/>
    <property type="gene ID" value="AALB003939"/>
</dbReference>
<sequence length="349" mass="37980">MAASCGACTRPIGGEVGMYRCDGVCEKVFHYACLGVSNTLVRELKNPETQIRWLCTDCNLHRSKVGDLGAALASFRDEMLLEVDRRVSEAAELKASLMVALEHRLATALEHHRGIVIDAIRDQLGANPPQGMPVAANTGVCRSVHHPAALQMGAMSFADVTKDRVPPEHPQETNTISRNPPLAVGTAPKTLLKTVPVQQARCWIFFSRLATETTDEQVADMVNQCLGVTDVIVRRLLARDRDVSSVTYISFKVGLPLALKEKALDPSTWPHGVSFREFLDKPRVTRPLTRLSSLAAELAGSPHILATLSTPSPSRNSLASTQRTDMSFGTPSQLRKRPRPGNGSASEDD</sequence>
<dbReference type="SMART" id="SM00249">
    <property type="entry name" value="PHD"/>
    <property type="match status" value="1"/>
</dbReference>
<evidence type="ECO:0000256" key="2">
    <source>
        <dbReference type="ARBA" id="ARBA00022771"/>
    </source>
</evidence>
<dbReference type="VEuPathDB" id="VectorBase:AALB003939"/>
<reference evidence="5" key="2">
    <citation type="submission" date="2022-08" db="UniProtKB">
        <authorList>
            <consortium name="EnsemblMetazoa"/>
        </authorList>
    </citation>
    <scope>IDENTIFICATION</scope>
    <source>
        <strain evidence="5">STECLA/ALBI9_A</strain>
    </source>
</reference>
<dbReference type="RefSeq" id="XP_035794819.1">
    <property type="nucleotide sequence ID" value="XM_035938926.1"/>
</dbReference>
<organism evidence="5 6">
    <name type="scientific">Anopheles albimanus</name>
    <name type="common">New world malaria mosquito</name>
    <dbReference type="NCBI Taxonomy" id="7167"/>
    <lineage>
        <taxon>Eukaryota</taxon>
        <taxon>Metazoa</taxon>
        <taxon>Ecdysozoa</taxon>
        <taxon>Arthropoda</taxon>
        <taxon>Hexapoda</taxon>
        <taxon>Insecta</taxon>
        <taxon>Pterygota</taxon>
        <taxon>Neoptera</taxon>
        <taxon>Endopterygota</taxon>
        <taxon>Diptera</taxon>
        <taxon>Nematocera</taxon>
        <taxon>Culicoidea</taxon>
        <taxon>Culicidae</taxon>
        <taxon>Anophelinae</taxon>
        <taxon>Anopheles</taxon>
    </lineage>
</organism>
<feature type="region of interest" description="Disordered" evidence="4">
    <location>
        <begin position="305"/>
        <end position="349"/>
    </location>
</feature>
<evidence type="ECO:0000313" key="5">
    <source>
        <dbReference type="EnsemblMetazoa" id="AALB003939-PA"/>
    </source>
</evidence>
<feature type="compositionally biased region" description="Polar residues" evidence="4">
    <location>
        <begin position="307"/>
        <end position="333"/>
    </location>
</feature>
<dbReference type="OrthoDB" id="7763049at2759"/>
<dbReference type="Proteomes" id="UP000069272">
    <property type="component" value="Chromosome 3R"/>
</dbReference>
<evidence type="ECO:0000256" key="3">
    <source>
        <dbReference type="ARBA" id="ARBA00022833"/>
    </source>
</evidence>
<dbReference type="PROSITE" id="PS50016">
    <property type="entry name" value="ZF_PHD_2"/>
    <property type="match status" value="1"/>
</dbReference>
<evidence type="ECO:0000256" key="4">
    <source>
        <dbReference type="SAM" id="MobiDB-lite"/>
    </source>
</evidence>
<dbReference type="AlphaFoldDB" id="A0A182FBQ5"/>
<dbReference type="CDD" id="cd15489">
    <property type="entry name" value="PHD_SF"/>
    <property type="match status" value="1"/>
</dbReference>
<protein>
    <submittedName>
        <fullName evidence="5">Uncharacterized protein</fullName>
    </submittedName>
</protein>
<evidence type="ECO:0000256" key="1">
    <source>
        <dbReference type="ARBA" id="ARBA00022723"/>
    </source>
</evidence>
<reference evidence="5 6" key="1">
    <citation type="journal article" date="2017" name="G3 (Bethesda)">
        <title>The Physical Genome Mapping of Anopheles albimanus Corrected Scaffold Misassemblies and Identified Interarm Rearrangements in Genus Anopheles.</title>
        <authorList>
            <person name="Artemov G.N."/>
            <person name="Peery A.N."/>
            <person name="Jiang X."/>
            <person name="Tu Z."/>
            <person name="Stegniy V.N."/>
            <person name="Sharakhova M.V."/>
            <person name="Sharakhov I.V."/>
        </authorList>
    </citation>
    <scope>NUCLEOTIDE SEQUENCE [LARGE SCALE GENOMIC DNA]</scope>
    <source>
        <strain evidence="5 6">ALBI9_A</strain>
    </source>
</reference>
<accession>A0A182FBQ5</accession>